<proteinExistence type="predicted"/>
<keyword evidence="2" id="KW-1185">Reference proteome</keyword>
<dbReference type="InterPro" id="IPR014845">
    <property type="entry name" value="GYD/TTHA1554"/>
</dbReference>
<dbReference type="EMBL" id="CP026304">
    <property type="protein sequence ID" value="AVZ76905.1"/>
    <property type="molecule type" value="Genomic_DNA"/>
</dbReference>
<sequence>MSKYLFRVTLTMEGLKGLLKEGGTARREVVERMVQSLGGQLESMHWAFGEEDVYVVVDLPGNASAAAMGLTASAAGGVRTSTVVLLTPEEIDEAVRQKVDYRAPGA</sequence>
<reference evidence="1 2" key="1">
    <citation type="submission" date="2018-01" db="EMBL/GenBank/DDBJ databases">
        <title>Complete genome sequence of Streptomyces lunaelactis MM109T, a Ferroverdin A producer isolated from cave moonmilk deposits.</title>
        <authorList>
            <person name="Naome A."/>
            <person name="Martinet L."/>
            <person name="Maciejewska M."/>
            <person name="Anderssen S."/>
            <person name="Adam D."/>
            <person name="Tenconi E."/>
            <person name="Deflandre B."/>
            <person name="Arguelles-Arias A."/>
            <person name="Calusinska M."/>
            <person name="Copieters W."/>
            <person name="Karim L."/>
            <person name="Hanikenne M."/>
            <person name="Baurain D."/>
            <person name="van Wezel G."/>
            <person name="Smargiasso N."/>
            <person name="de Pauw E."/>
            <person name="Delfosse P."/>
            <person name="Rigali S."/>
        </authorList>
    </citation>
    <scope>NUCLEOTIDE SEQUENCE [LARGE SCALE GENOMIC DNA]</scope>
    <source>
        <strain evidence="1 2">MM109</strain>
    </source>
</reference>
<dbReference type="AlphaFoldDB" id="A0A2R4TCQ1"/>
<dbReference type="OrthoDB" id="9796147at2"/>
<accession>A0A2R4TCQ1</accession>
<gene>
    <name evidence="1" type="ORF">SLUN_36700</name>
</gene>
<evidence type="ECO:0000313" key="2">
    <source>
        <dbReference type="Proteomes" id="UP000244201"/>
    </source>
</evidence>
<dbReference type="Proteomes" id="UP000244201">
    <property type="component" value="Chromosome"/>
</dbReference>
<dbReference type="GeneID" id="55660792"/>
<dbReference type="RefSeq" id="WP_108154195.1">
    <property type="nucleotide sequence ID" value="NZ_CP026304.1"/>
</dbReference>
<protein>
    <submittedName>
        <fullName evidence="1">GYD domain protein</fullName>
    </submittedName>
</protein>
<dbReference type="KEGG" id="slk:SLUN_36700"/>
<organism evidence="1 2">
    <name type="scientific">Streptomyces lunaelactis</name>
    <dbReference type="NCBI Taxonomy" id="1535768"/>
    <lineage>
        <taxon>Bacteria</taxon>
        <taxon>Bacillati</taxon>
        <taxon>Actinomycetota</taxon>
        <taxon>Actinomycetes</taxon>
        <taxon>Kitasatosporales</taxon>
        <taxon>Streptomycetaceae</taxon>
        <taxon>Streptomyces</taxon>
    </lineage>
</organism>
<evidence type="ECO:0000313" key="1">
    <source>
        <dbReference type="EMBL" id="AVZ76905.1"/>
    </source>
</evidence>
<name>A0A2R4TCQ1_9ACTN</name>
<dbReference type="Pfam" id="PF08734">
    <property type="entry name" value="GYD"/>
    <property type="match status" value="1"/>
</dbReference>